<dbReference type="SUPFAM" id="SSF158472">
    <property type="entry name" value="HAMP domain-like"/>
    <property type="match status" value="1"/>
</dbReference>
<accession>F4PF58</accession>
<dbReference type="GO" id="GO:0016020">
    <property type="term" value="C:membrane"/>
    <property type="evidence" value="ECO:0007669"/>
    <property type="project" value="InterPro"/>
</dbReference>
<keyword evidence="16" id="KW-1185">Reference proteome</keyword>
<evidence type="ECO:0000256" key="3">
    <source>
        <dbReference type="ARBA" id="ARBA00015735"/>
    </source>
</evidence>
<evidence type="ECO:0000256" key="11">
    <source>
        <dbReference type="ARBA" id="ARBA00069102"/>
    </source>
</evidence>
<feature type="domain" description="HAMP" evidence="14">
    <location>
        <begin position="171"/>
        <end position="224"/>
    </location>
</feature>
<dbReference type="FunFam" id="1.10.287.130:FF:000001">
    <property type="entry name" value="Two-component sensor histidine kinase"/>
    <property type="match status" value="1"/>
</dbReference>
<dbReference type="GO" id="GO:0005524">
    <property type="term" value="F:ATP binding"/>
    <property type="evidence" value="ECO:0007669"/>
    <property type="project" value="UniProtKB-KW"/>
</dbReference>
<protein>
    <recommendedName>
        <fullName evidence="3">Signal transduction histidine-protein kinase ArlS</fullName>
        <ecNumber evidence="2">2.7.13.3</ecNumber>
    </recommendedName>
    <alternativeName>
        <fullName evidence="11">Uncharacterized sensor-like histidine kinase ycf26</fullName>
    </alternativeName>
</protein>
<feature type="transmembrane region" description="Helical" evidence="12">
    <location>
        <begin position="149"/>
        <end position="170"/>
    </location>
</feature>
<dbReference type="PROSITE" id="PS50109">
    <property type="entry name" value="HIS_KIN"/>
    <property type="match status" value="1"/>
</dbReference>
<dbReference type="InParanoid" id="F4PF58"/>
<keyword evidence="9" id="KW-0902">Two-component regulatory system</keyword>
<dbReference type="GO" id="GO:0007234">
    <property type="term" value="P:osmosensory signaling via phosphorelay pathway"/>
    <property type="evidence" value="ECO:0000318"/>
    <property type="project" value="GO_Central"/>
</dbReference>
<keyword evidence="12" id="KW-0812">Transmembrane</keyword>
<keyword evidence="7" id="KW-0418">Kinase</keyword>
<dbReference type="Proteomes" id="UP000007241">
    <property type="component" value="Unassembled WGS sequence"/>
</dbReference>
<evidence type="ECO:0000259" key="13">
    <source>
        <dbReference type="PROSITE" id="PS50109"/>
    </source>
</evidence>
<dbReference type="SMART" id="SM00304">
    <property type="entry name" value="HAMP"/>
    <property type="match status" value="1"/>
</dbReference>
<dbReference type="InterPro" id="IPR003661">
    <property type="entry name" value="HisK_dim/P_dom"/>
</dbReference>
<dbReference type="EMBL" id="GL882909">
    <property type="protein sequence ID" value="EGF76137.1"/>
    <property type="molecule type" value="Genomic_DNA"/>
</dbReference>
<dbReference type="GO" id="GO:0030295">
    <property type="term" value="F:protein kinase activator activity"/>
    <property type="evidence" value="ECO:0000318"/>
    <property type="project" value="GO_Central"/>
</dbReference>
<dbReference type="SMART" id="SM00387">
    <property type="entry name" value="HATPase_c"/>
    <property type="match status" value="1"/>
</dbReference>
<dbReference type="Pfam" id="PF00672">
    <property type="entry name" value="HAMP"/>
    <property type="match status" value="1"/>
</dbReference>
<reference evidence="15 16" key="1">
    <citation type="submission" date="2009-12" db="EMBL/GenBank/DDBJ databases">
        <title>The draft genome of Batrachochytrium dendrobatidis.</title>
        <authorList>
            <consortium name="US DOE Joint Genome Institute (JGI-PGF)"/>
            <person name="Kuo A."/>
            <person name="Salamov A."/>
            <person name="Schmutz J."/>
            <person name="Lucas S."/>
            <person name="Pitluck S."/>
            <person name="Rosenblum E."/>
            <person name="Stajich J."/>
            <person name="Eisen M."/>
            <person name="Grigoriev I.V."/>
        </authorList>
    </citation>
    <scope>NUCLEOTIDE SEQUENCE [LARGE SCALE GENOMIC DNA]</scope>
    <source>
        <strain evidence="16">JAM81 / FGSC 10211</strain>
    </source>
</reference>
<dbReference type="Pfam" id="PF18719">
    <property type="entry name" value="ArlS_N"/>
    <property type="match status" value="1"/>
</dbReference>
<dbReference type="PANTHER" id="PTHR42878:SF7">
    <property type="entry name" value="SENSOR HISTIDINE KINASE GLRK"/>
    <property type="match status" value="1"/>
</dbReference>
<dbReference type="Pfam" id="PF02518">
    <property type="entry name" value="HATPase_c"/>
    <property type="match status" value="1"/>
</dbReference>
<evidence type="ECO:0000256" key="6">
    <source>
        <dbReference type="ARBA" id="ARBA00022741"/>
    </source>
</evidence>
<dbReference type="GO" id="GO:0000156">
    <property type="term" value="F:phosphorelay response regulator activity"/>
    <property type="evidence" value="ECO:0000318"/>
    <property type="project" value="GO_Central"/>
</dbReference>
<dbReference type="PANTHER" id="PTHR42878">
    <property type="entry name" value="TWO-COMPONENT HISTIDINE KINASE"/>
    <property type="match status" value="1"/>
</dbReference>
<sequence length="452" mass="51980">MTIFSAISIFIIFIICNLIQLILIQTFTSKQEEELLYDRTKEIRNFIIEQSKSLSEDNLLVSEDFFEGIVEEDEMISVLNQNGEEIFTVSNDFPDINNRQLEEGFHRMKEEDENYLLLKEPLEVNSLHASIVLGKSVETFNTIMEKVSWVLLLGSLLSLALSIVAGQLLARKFLSPLTVMTKTMKKIEDQHFQERVPVMETKDEFAQLSIIFNSMMDRIETTMEQQKRFVEDASHELRTPLAIIHGHLSLLQRWGKNDKDVLENSLQTSIKETDRMIELTNKLLLLTRMDKQKEAHDSFTASDGIETLNEIINNYELIHHSLKINKLELATADHLLAIPQEQLKQILIIILDNAIKYSGENKEITIKTNNEEKNYKMEIQDNGYGISQEDIPYIFDRFYRVDKSRSRDKGGTGLGLSIAKDIMREFKGDIFAESTVGVGTKITLLIPFDFGD</sequence>
<evidence type="ECO:0000256" key="10">
    <source>
        <dbReference type="ARBA" id="ARBA00023136"/>
    </source>
</evidence>
<gene>
    <name evidence="15" type="ORF">BATDEDRAFT_93008</name>
</gene>
<dbReference type="InterPro" id="IPR003594">
    <property type="entry name" value="HATPase_dom"/>
</dbReference>
<dbReference type="Gene3D" id="1.10.287.130">
    <property type="match status" value="1"/>
</dbReference>
<keyword evidence="8" id="KW-0067">ATP-binding</keyword>
<evidence type="ECO:0000256" key="4">
    <source>
        <dbReference type="ARBA" id="ARBA00022553"/>
    </source>
</evidence>
<keyword evidence="5" id="KW-0808">Transferase</keyword>
<dbReference type="InterPro" id="IPR036097">
    <property type="entry name" value="HisK_dim/P_sf"/>
</dbReference>
<dbReference type="FunFam" id="3.30.565.10:FF:000006">
    <property type="entry name" value="Sensor histidine kinase WalK"/>
    <property type="match status" value="1"/>
</dbReference>
<evidence type="ECO:0000313" key="15">
    <source>
        <dbReference type="EMBL" id="EGF76137.1"/>
    </source>
</evidence>
<dbReference type="Gene3D" id="6.10.340.10">
    <property type="match status" value="1"/>
</dbReference>
<feature type="domain" description="Histidine kinase" evidence="13">
    <location>
        <begin position="232"/>
        <end position="450"/>
    </location>
</feature>
<name>F4PF58_BATDJ</name>
<evidence type="ECO:0000256" key="5">
    <source>
        <dbReference type="ARBA" id="ARBA00022679"/>
    </source>
</evidence>
<dbReference type="OrthoDB" id="60033at2759"/>
<keyword evidence="12" id="KW-1133">Transmembrane helix</keyword>
<dbReference type="CDD" id="cd00075">
    <property type="entry name" value="HATPase"/>
    <property type="match status" value="1"/>
</dbReference>
<evidence type="ECO:0000256" key="2">
    <source>
        <dbReference type="ARBA" id="ARBA00012438"/>
    </source>
</evidence>
<dbReference type="InterPro" id="IPR050351">
    <property type="entry name" value="BphY/WalK/GraS-like"/>
</dbReference>
<organism evidence="15 16">
    <name type="scientific">Batrachochytrium dendrobatidis (strain JAM81 / FGSC 10211)</name>
    <name type="common">Frog chytrid fungus</name>
    <dbReference type="NCBI Taxonomy" id="684364"/>
    <lineage>
        <taxon>Eukaryota</taxon>
        <taxon>Fungi</taxon>
        <taxon>Fungi incertae sedis</taxon>
        <taxon>Chytridiomycota</taxon>
        <taxon>Chytridiomycota incertae sedis</taxon>
        <taxon>Chytridiomycetes</taxon>
        <taxon>Rhizophydiales</taxon>
        <taxon>Rhizophydiales incertae sedis</taxon>
        <taxon>Batrachochytrium</taxon>
    </lineage>
</organism>
<dbReference type="InterPro" id="IPR005467">
    <property type="entry name" value="His_kinase_dom"/>
</dbReference>
<keyword evidence="6" id="KW-0547">Nucleotide-binding</keyword>
<evidence type="ECO:0000256" key="12">
    <source>
        <dbReference type="SAM" id="Phobius"/>
    </source>
</evidence>
<proteinExistence type="predicted"/>
<dbReference type="SMART" id="SM00388">
    <property type="entry name" value="HisKA"/>
    <property type="match status" value="1"/>
</dbReference>
<dbReference type="Pfam" id="PF00512">
    <property type="entry name" value="HisKA"/>
    <property type="match status" value="1"/>
</dbReference>
<dbReference type="HOGENOM" id="CLU_000445_89_6_1"/>
<dbReference type="PRINTS" id="PR00344">
    <property type="entry name" value="BCTRLSENSOR"/>
</dbReference>
<feature type="transmembrane region" description="Helical" evidence="12">
    <location>
        <begin position="6"/>
        <end position="24"/>
    </location>
</feature>
<dbReference type="InterPro" id="IPR041610">
    <property type="entry name" value="ArlS_N"/>
</dbReference>
<evidence type="ECO:0000313" key="16">
    <source>
        <dbReference type="Proteomes" id="UP000007241"/>
    </source>
</evidence>
<dbReference type="Gene3D" id="3.30.565.10">
    <property type="entry name" value="Histidine kinase-like ATPase, C-terminal domain"/>
    <property type="match status" value="1"/>
</dbReference>
<evidence type="ECO:0000256" key="1">
    <source>
        <dbReference type="ARBA" id="ARBA00000085"/>
    </source>
</evidence>
<dbReference type="PROSITE" id="PS50885">
    <property type="entry name" value="HAMP"/>
    <property type="match status" value="1"/>
</dbReference>
<dbReference type="STRING" id="684364.F4PF58"/>
<dbReference type="EC" id="2.7.13.3" evidence="2"/>
<dbReference type="SUPFAM" id="SSF47384">
    <property type="entry name" value="Homodimeric domain of signal transducing histidine kinase"/>
    <property type="match status" value="1"/>
</dbReference>
<dbReference type="GO" id="GO:0000155">
    <property type="term" value="F:phosphorelay sensor kinase activity"/>
    <property type="evidence" value="ECO:0007669"/>
    <property type="project" value="InterPro"/>
</dbReference>
<keyword evidence="10 12" id="KW-0472">Membrane</keyword>
<keyword evidence="4" id="KW-0597">Phosphoprotein</keyword>
<dbReference type="OMA" id="LSYWLAA"/>
<evidence type="ECO:0000259" key="14">
    <source>
        <dbReference type="PROSITE" id="PS50885"/>
    </source>
</evidence>
<dbReference type="InterPro" id="IPR003660">
    <property type="entry name" value="HAMP_dom"/>
</dbReference>
<dbReference type="SUPFAM" id="SSF55874">
    <property type="entry name" value="ATPase domain of HSP90 chaperone/DNA topoisomerase II/histidine kinase"/>
    <property type="match status" value="1"/>
</dbReference>
<evidence type="ECO:0000256" key="9">
    <source>
        <dbReference type="ARBA" id="ARBA00023012"/>
    </source>
</evidence>
<dbReference type="CDD" id="cd00082">
    <property type="entry name" value="HisKA"/>
    <property type="match status" value="1"/>
</dbReference>
<comment type="catalytic activity">
    <reaction evidence="1">
        <text>ATP + protein L-histidine = ADP + protein N-phospho-L-histidine.</text>
        <dbReference type="EC" id="2.7.13.3"/>
    </reaction>
</comment>
<dbReference type="InterPro" id="IPR004358">
    <property type="entry name" value="Sig_transdc_His_kin-like_C"/>
</dbReference>
<evidence type="ECO:0000256" key="8">
    <source>
        <dbReference type="ARBA" id="ARBA00022840"/>
    </source>
</evidence>
<dbReference type="AlphaFoldDB" id="F4PF58"/>
<evidence type="ECO:0000256" key="7">
    <source>
        <dbReference type="ARBA" id="ARBA00022777"/>
    </source>
</evidence>
<dbReference type="CDD" id="cd06225">
    <property type="entry name" value="HAMP"/>
    <property type="match status" value="1"/>
</dbReference>
<dbReference type="InterPro" id="IPR036890">
    <property type="entry name" value="HATPase_C_sf"/>
</dbReference>